<keyword evidence="2" id="KW-0762">Sugar transport</keyword>
<dbReference type="PATRIC" id="fig|1473.5.peg.4273"/>
<dbReference type="InterPro" id="IPR036542">
    <property type="entry name" value="PTS_IIA_lac/cel_sf"/>
</dbReference>
<dbReference type="GO" id="GO:0016740">
    <property type="term" value="F:transferase activity"/>
    <property type="evidence" value="ECO:0007669"/>
    <property type="project" value="UniProtKB-KW"/>
</dbReference>
<evidence type="ECO:0000256" key="5">
    <source>
        <dbReference type="PIRSR" id="PIRSR000699-1"/>
    </source>
</evidence>
<dbReference type="PANTHER" id="PTHR34382">
    <property type="entry name" value="PTS SYSTEM N,N'-DIACETYLCHITOBIOSE-SPECIFIC EIIA COMPONENT"/>
    <property type="match status" value="1"/>
</dbReference>
<proteinExistence type="predicted"/>
<evidence type="ECO:0000256" key="2">
    <source>
        <dbReference type="ARBA" id="ARBA00022597"/>
    </source>
</evidence>
<dbReference type="Proteomes" id="UP000036780">
    <property type="component" value="Unassembled WGS sequence"/>
</dbReference>
<dbReference type="PIRSF" id="PIRSF000699">
    <property type="entry name" value="PTS_IILac_III"/>
    <property type="match status" value="1"/>
</dbReference>
<evidence type="ECO:0000256" key="3">
    <source>
        <dbReference type="ARBA" id="ARBA00022679"/>
    </source>
</evidence>
<dbReference type="GO" id="GO:0046872">
    <property type="term" value="F:metal ion binding"/>
    <property type="evidence" value="ECO:0007669"/>
    <property type="project" value="UniProtKB-KW"/>
</dbReference>
<evidence type="ECO:0000256" key="1">
    <source>
        <dbReference type="ARBA" id="ARBA00022448"/>
    </source>
</evidence>
<feature type="active site" description="Tele-phosphohistidine intermediate" evidence="5">
    <location>
        <position position="79"/>
    </location>
</feature>
<dbReference type="SUPFAM" id="SSF46973">
    <property type="entry name" value="Enzyme IIa from lactose specific PTS, IIa-lac"/>
    <property type="match status" value="1"/>
</dbReference>
<accession>A0A0L0QRU1</accession>
<evidence type="ECO:0000256" key="7">
    <source>
        <dbReference type="PROSITE-ProRule" id="PRU00418"/>
    </source>
</evidence>
<keyword evidence="1" id="KW-0813">Transport</keyword>
<keyword evidence="6" id="KW-0460">Magnesium</keyword>
<feature type="binding site" evidence="6">
    <location>
        <position position="82"/>
    </location>
    <ligand>
        <name>Mg(2+)</name>
        <dbReference type="ChEBI" id="CHEBI:18420"/>
        <note>ligand shared between all trimeric partners</note>
    </ligand>
</feature>
<dbReference type="Gene3D" id="1.20.58.80">
    <property type="entry name" value="Phosphotransferase system, lactose/cellobiose-type IIA subunit"/>
    <property type="match status" value="1"/>
</dbReference>
<dbReference type="AlphaFoldDB" id="A0A0L0QRU1"/>
<protein>
    <recommendedName>
        <fullName evidence="10">PTS cellobiose transporter subunit IIA</fullName>
    </recommendedName>
</protein>
<organism evidence="8 9">
    <name type="scientific">Virgibacillus pantothenticus</name>
    <dbReference type="NCBI Taxonomy" id="1473"/>
    <lineage>
        <taxon>Bacteria</taxon>
        <taxon>Bacillati</taxon>
        <taxon>Bacillota</taxon>
        <taxon>Bacilli</taxon>
        <taxon>Bacillales</taxon>
        <taxon>Bacillaceae</taxon>
        <taxon>Virgibacillus</taxon>
    </lineage>
</organism>
<dbReference type="PANTHER" id="PTHR34382:SF7">
    <property type="entry name" value="PTS SYSTEM N,N'-DIACETYLCHITOBIOSE-SPECIFIC EIIA COMPONENT"/>
    <property type="match status" value="1"/>
</dbReference>
<dbReference type="GeneID" id="66872986"/>
<gene>
    <name evidence="8" type="ORF">AFK71_06325</name>
</gene>
<dbReference type="GO" id="GO:0009401">
    <property type="term" value="P:phosphoenolpyruvate-dependent sugar phosphotransferase system"/>
    <property type="evidence" value="ECO:0007669"/>
    <property type="project" value="UniProtKB-KW"/>
</dbReference>
<dbReference type="InterPro" id="IPR003188">
    <property type="entry name" value="PTS_IIA_lac/cel"/>
</dbReference>
<evidence type="ECO:0000313" key="9">
    <source>
        <dbReference type="Proteomes" id="UP000036780"/>
    </source>
</evidence>
<dbReference type="PROSITE" id="PS51095">
    <property type="entry name" value="PTS_EIIA_TYPE_3"/>
    <property type="match status" value="1"/>
</dbReference>
<keyword evidence="6" id="KW-0479">Metal-binding</keyword>
<dbReference type="Pfam" id="PF02255">
    <property type="entry name" value="PTS_IIA"/>
    <property type="match status" value="1"/>
</dbReference>
<evidence type="ECO:0000313" key="8">
    <source>
        <dbReference type="EMBL" id="KNE21287.1"/>
    </source>
</evidence>
<keyword evidence="9" id="KW-1185">Reference proteome</keyword>
<comment type="cofactor">
    <cofactor evidence="6">
        <name>Mg(2+)</name>
        <dbReference type="ChEBI" id="CHEBI:18420"/>
    </cofactor>
    <text evidence="6">Binds 1 Mg(2+) ion per trimer.</text>
</comment>
<evidence type="ECO:0000256" key="4">
    <source>
        <dbReference type="ARBA" id="ARBA00022683"/>
    </source>
</evidence>
<comment type="caution">
    <text evidence="8">The sequence shown here is derived from an EMBL/GenBank/DDBJ whole genome shotgun (WGS) entry which is preliminary data.</text>
</comment>
<evidence type="ECO:0008006" key="10">
    <source>
        <dbReference type="Google" id="ProtNLM"/>
    </source>
</evidence>
<reference evidence="9" key="1">
    <citation type="submission" date="2015-07" db="EMBL/GenBank/DDBJ databases">
        <title>Fjat-10053 dsm26.</title>
        <authorList>
            <person name="Liu B."/>
            <person name="Wang J."/>
            <person name="Zhu Y."/>
            <person name="Liu G."/>
            <person name="Chen Q."/>
            <person name="Chen Z."/>
            <person name="Lan J."/>
            <person name="Che J."/>
            <person name="Ge C."/>
            <person name="Shi H."/>
            <person name="Pan Z."/>
            <person name="Liu X."/>
        </authorList>
    </citation>
    <scope>NUCLEOTIDE SEQUENCE [LARGE SCALE GENOMIC DNA]</scope>
    <source>
        <strain evidence="9">DSM 26</strain>
    </source>
</reference>
<dbReference type="RefSeq" id="WP_050350708.1">
    <property type="nucleotide sequence ID" value="NZ_BOSN01000004.1"/>
</dbReference>
<evidence type="ECO:0000256" key="6">
    <source>
        <dbReference type="PIRSR" id="PIRSR000699-2"/>
    </source>
</evidence>
<sequence length="104" mass="11647">MSKVERLSEVAMKIITCAGLAKSNYLLALEDAKKGNMEEAHKKLQEGSDVFSEAHHIHASALSDEMKQLEPQVTLLLVHAEDQLMNAETIKILVQELMEIHQPQ</sequence>
<dbReference type="OrthoDB" id="350602at2"/>
<name>A0A0L0QRU1_VIRPA</name>
<keyword evidence="4" id="KW-0598">Phosphotransferase system</keyword>
<keyword evidence="3" id="KW-0808">Transferase</keyword>
<feature type="modified residue" description="Phosphohistidine; by HPr" evidence="7">
    <location>
        <position position="79"/>
    </location>
</feature>
<dbReference type="EMBL" id="LGTO01000005">
    <property type="protein sequence ID" value="KNE21287.1"/>
    <property type="molecule type" value="Genomic_DNA"/>
</dbReference>